<keyword evidence="3" id="KW-1185">Reference proteome</keyword>
<comment type="caution">
    <text evidence="2">The sequence shown here is derived from an EMBL/GenBank/DDBJ whole genome shotgun (WGS) entry which is preliminary data.</text>
</comment>
<organism evidence="2 3">
    <name type="scientific">Neonectria punicea</name>
    <dbReference type="NCBI Taxonomy" id="979145"/>
    <lineage>
        <taxon>Eukaryota</taxon>
        <taxon>Fungi</taxon>
        <taxon>Dikarya</taxon>
        <taxon>Ascomycota</taxon>
        <taxon>Pezizomycotina</taxon>
        <taxon>Sordariomycetes</taxon>
        <taxon>Hypocreomycetidae</taxon>
        <taxon>Hypocreales</taxon>
        <taxon>Nectriaceae</taxon>
        <taxon>Neonectria</taxon>
    </lineage>
</organism>
<protein>
    <recommendedName>
        <fullName evidence="1">Heterokaryon incompatibility domain-containing protein</fullName>
    </recommendedName>
</protein>
<sequence length="732" mass="83344">MTSGTWSPVYEKHVAEDTVVNLHHLCAACSRLHRGSTLLRNMSRGKTLRLHAKETFKPCSVDDMKAGYLGGCHLCALLWTHAGGHRLDPATGPVAKHNITVCLEVREFEMEFALEYHATGLRKWWNKVTPHFIPEREMICLKISNIYDIKARYSKFPERTQELYIYPSSDRRLNSATFRHGTEPVSSKSNMKFTQIQSWYRQCSENHQKCIAYPNMVAPGTELPSRVLDLEGDKIKLECNVKKLSPLQYTTLSHMWGPDPNACLQLTKSRLREYQSDIPSSLLPTKYLEAIRIAKALGFRYIWINSLCIIQDSDEDWKKEALKMATVYGRTALNISKSCSANSTPLIVQHNPNFLNKFWSPSTYKQVWPLLSRAWVFQERLLCPRNIYYGQDRLLWECCQGLEDEFSGPLVDSPRSKNRFHAVFAGVQGSSLGREHDESFKGQWSLLVEEYRLANLTYEKDRVIAFAGIVKAVQSKTKFTYLAGIWKEFAELDLLWVLHPPSPLGEFYTRREELRQHVPSWSWLSAPPRLQSASTGSDTVDFSLRSEIYNRSTQTIYNAQIISFHHPKLASSPDALLHDSKGLSITLKTRKIPSTLEWDGPILRLLPHGRYALGSYKYIHPKNAMKYFHDDVSLLPGSPVPSRVCMILTTFEAWVSTGKKDHGYSMYAPSGDEVSTSWQYAGLAVVPAGKSLTGEDSWQRIGIFLFADIVDGLGIAEIPFSLDDRDEEVCLI</sequence>
<dbReference type="PANTHER" id="PTHR33112">
    <property type="entry name" value="DOMAIN PROTEIN, PUTATIVE-RELATED"/>
    <property type="match status" value="1"/>
</dbReference>
<dbReference type="PANTHER" id="PTHR33112:SF8">
    <property type="entry name" value="HETEROKARYON INCOMPATIBILITY DOMAIN-CONTAINING PROTEIN"/>
    <property type="match status" value="1"/>
</dbReference>
<name>A0ABR1GTL0_9HYPO</name>
<dbReference type="InterPro" id="IPR010730">
    <property type="entry name" value="HET"/>
</dbReference>
<dbReference type="Proteomes" id="UP001498476">
    <property type="component" value="Unassembled WGS sequence"/>
</dbReference>
<evidence type="ECO:0000259" key="1">
    <source>
        <dbReference type="Pfam" id="PF06985"/>
    </source>
</evidence>
<proteinExistence type="predicted"/>
<gene>
    <name evidence="2" type="ORF">QQX98_009009</name>
</gene>
<reference evidence="2 3" key="1">
    <citation type="journal article" date="2025" name="Microbiol. Resour. Announc.">
        <title>Draft genome sequences for Neonectria magnoliae and Neonectria punicea, canker pathogens of Liriodendron tulipifera and Acer saccharum in West Virginia.</title>
        <authorList>
            <person name="Petronek H.M."/>
            <person name="Kasson M.T."/>
            <person name="Metheny A.M."/>
            <person name="Stauder C.M."/>
            <person name="Lovett B."/>
            <person name="Lynch S.C."/>
            <person name="Garnas J.R."/>
            <person name="Kasson L.R."/>
            <person name="Stajich J.E."/>
        </authorList>
    </citation>
    <scope>NUCLEOTIDE SEQUENCE [LARGE SCALE GENOMIC DNA]</scope>
    <source>
        <strain evidence="2 3">NRRL 64653</strain>
    </source>
</reference>
<feature type="domain" description="Heterokaryon incompatibility" evidence="1">
    <location>
        <begin position="249"/>
        <end position="352"/>
    </location>
</feature>
<dbReference type="EMBL" id="JAZAVJ010000172">
    <property type="protein sequence ID" value="KAK7408823.1"/>
    <property type="molecule type" value="Genomic_DNA"/>
</dbReference>
<dbReference type="Pfam" id="PF06985">
    <property type="entry name" value="HET"/>
    <property type="match status" value="1"/>
</dbReference>
<evidence type="ECO:0000313" key="3">
    <source>
        <dbReference type="Proteomes" id="UP001498476"/>
    </source>
</evidence>
<evidence type="ECO:0000313" key="2">
    <source>
        <dbReference type="EMBL" id="KAK7408823.1"/>
    </source>
</evidence>
<accession>A0ABR1GTL0</accession>